<sequence>MSARRLRSPRRPPTIVARAQPEGKRRQIKSHQAEDPAGGALAAHASREEKSRGRPSSVQHGLAYTAFPSIRFATALTAQHATTAASTSIEEGKNDKKAPLFPKANDRFIARPLATHRRPADELVAKLVTEVDRRCTHPNHRASSYTPSLGAHPRKLSAITFLRNAGPHTRSFDDSHNLIMVLGQAAATAERKQRSIHPRALYIHRRLTSMHGAGHQTRAGHGLACQARCRGIEVPAGPEAKYGKRSPSGRKLEEGLTGGSNPGRPVLASGLRRRKRITPRRRRKTVDAQGCRLACCFITRAQERNFV</sequence>
<proteinExistence type="predicted"/>
<evidence type="ECO:0000256" key="1">
    <source>
        <dbReference type="SAM" id="MobiDB-lite"/>
    </source>
</evidence>
<dbReference type="EMBL" id="JABSTR010000008">
    <property type="protein sequence ID" value="KAH9377188.1"/>
    <property type="molecule type" value="Genomic_DNA"/>
</dbReference>
<dbReference type="AlphaFoldDB" id="A0A9J6GSG7"/>
<feature type="region of interest" description="Disordered" evidence="1">
    <location>
        <begin position="237"/>
        <end position="283"/>
    </location>
</feature>
<dbReference type="VEuPathDB" id="VectorBase:HLOH_056806"/>
<organism evidence="2 3">
    <name type="scientific">Haemaphysalis longicornis</name>
    <name type="common">Bush tick</name>
    <dbReference type="NCBI Taxonomy" id="44386"/>
    <lineage>
        <taxon>Eukaryota</taxon>
        <taxon>Metazoa</taxon>
        <taxon>Ecdysozoa</taxon>
        <taxon>Arthropoda</taxon>
        <taxon>Chelicerata</taxon>
        <taxon>Arachnida</taxon>
        <taxon>Acari</taxon>
        <taxon>Parasitiformes</taxon>
        <taxon>Ixodida</taxon>
        <taxon>Ixodoidea</taxon>
        <taxon>Ixodidae</taxon>
        <taxon>Haemaphysalinae</taxon>
        <taxon>Haemaphysalis</taxon>
    </lineage>
</organism>
<feature type="compositionally biased region" description="Basic residues" evidence="1">
    <location>
        <begin position="1"/>
        <end position="10"/>
    </location>
</feature>
<evidence type="ECO:0000313" key="2">
    <source>
        <dbReference type="EMBL" id="KAH9377188.1"/>
    </source>
</evidence>
<reference evidence="2 3" key="1">
    <citation type="journal article" date="2020" name="Cell">
        <title>Large-Scale Comparative Analyses of Tick Genomes Elucidate Their Genetic Diversity and Vector Capacities.</title>
        <authorList>
            <consortium name="Tick Genome and Microbiome Consortium (TIGMIC)"/>
            <person name="Jia N."/>
            <person name="Wang J."/>
            <person name="Shi W."/>
            <person name="Du L."/>
            <person name="Sun Y."/>
            <person name="Zhan W."/>
            <person name="Jiang J.F."/>
            <person name="Wang Q."/>
            <person name="Zhang B."/>
            <person name="Ji P."/>
            <person name="Bell-Sakyi L."/>
            <person name="Cui X.M."/>
            <person name="Yuan T.T."/>
            <person name="Jiang B.G."/>
            <person name="Yang W.F."/>
            <person name="Lam T.T."/>
            <person name="Chang Q.C."/>
            <person name="Ding S.J."/>
            <person name="Wang X.J."/>
            <person name="Zhu J.G."/>
            <person name="Ruan X.D."/>
            <person name="Zhao L."/>
            <person name="Wei J.T."/>
            <person name="Ye R.Z."/>
            <person name="Que T.C."/>
            <person name="Du C.H."/>
            <person name="Zhou Y.H."/>
            <person name="Cheng J.X."/>
            <person name="Dai P.F."/>
            <person name="Guo W.B."/>
            <person name="Han X.H."/>
            <person name="Huang E.J."/>
            <person name="Li L.F."/>
            <person name="Wei W."/>
            <person name="Gao Y.C."/>
            <person name="Liu J.Z."/>
            <person name="Shao H.Z."/>
            <person name="Wang X."/>
            <person name="Wang C.C."/>
            <person name="Yang T.C."/>
            <person name="Huo Q.B."/>
            <person name="Li W."/>
            <person name="Chen H.Y."/>
            <person name="Chen S.E."/>
            <person name="Zhou L.G."/>
            <person name="Ni X.B."/>
            <person name="Tian J.H."/>
            <person name="Sheng Y."/>
            <person name="Liu T."/>
            <person name="Pan Y.S."/>
            <person name="Xia L.Y."/>
            <person name="Li J."/>
            <person name="Zhao F."/>
            <person name="Cao W.C."/>
        </authorList>
    </citation>
    <scope>NUCLEOTIDE SEQUENCE [LARGE SCALE GENOMIC DNA]</scope>
    <source>
        <strain evidence="2">HaeL-2018</strain>
    </source>
</reference>
<name>A0A9J6GSG7_HAELO</name>
<gene>
    <name evidence="2" type="ORF">HPB48_017898</name>
</gene>
<feature type="region of interest" description="Disordered" evidence="1">
    <location>
        <begin position="1"/>
        <end position="59"/>
    </location>
</feature>
<accession>A0A9J6GSG7</accession>
<evidence type="ECO:0000313" key="3">
    <source>
        <dbReference type="Proteomes" id="UP000821853"/>
    </source>
</evidence>
<comment type="caution">
    <text evidence="2">The sequence shown here is derived from an EMBL/GenBank/DDBJ whole genome shotgun (WGS) entry which is preliminary data.</text>
</comment>
<keyword evidence="3" id="KW-1185">Reference proteome</keyword>
<dbReference type="Proteomes" id="UP000821853">
    <property type="component" value="Unassembled WGS sequence"/>
</dbReference>
<feature type="compositionally biased region" description="Basic residues" evidence="1">
    <location>
        <begin position="271"/>
        <end position="283"/>
    </location>
</feature>
<protein>
    <submittedName>
        <fullName evidence="2">Uncharacterized protein</fullName>
    </submittedName>
</protein>